<feature type="domain" description="Baseplate hub protein gp44/GpP-like second" evidence="4">
    <location>
        <begin position="93"/>
        <end position="178"/>
    </location>
</feature>
<dbReference type="Pfam" id="PF21683">
    <property type="entry name" value="GpP-like_1st"/>
    <property type="match status" value="1"/>
</dbReference>
<name>A0A9X4E1E8_9NEIS</name>
<dbReference type="Gene3D" id="3.30.1920.10">
    <property type="entry name" value="Baseplate protein-like domains - 2 layer sandwich fold"/>
    <property type="match status" value="1"/>
</dbReference>
<dbReference type="PIRSF" id="PIRSF004440">
    <property type="entry name" value="GpP"/>
    <property type="match status" value="1"/>
</dbReference>
<dbReference type="RefSeq" id="WP_274570667.1">
    <property type="nucleotide sequence ID" value="NZ_CP145606.1"/>
</dbReference>
<accession>A0A9X4E1E8</accession>
<evidence type="ECO:0008006" key="8">
    <source>
        <dbReference type="Google" id="ProtNLM"/>
    </source>
</evidence>
<sequence>MTANNCTLWVNGQIYGGWTAIRINRGIEQLSGSFTLTVTEKWPGQAEARPIKKGDSAVVKIDGEAVCTGYINRTRSGFDSGRTWFEVEGRDKTADLVDCSAVWKSGQWKNSSVEQIAADLCQPFGIAVVIGKPAEKAAAEKNASFALEDGETVQDALERLLRMKALMMWTDGNGNLVISLPDTTPAETALVQGENLLQAEAAADETEQYSSYAVKGQQRGKHNAKGTAADAGVTRYRPLVILAEDGQDPAARAKHEQTMREGKADTATATVQSWRQGGDLGGLWLPGLRVKLTAPYIHKDGDEMVIAALEYSKDDNGTLTRLDLVNPKAFDRLAERPDKAGGKTKGGSK</sequence>
<gene>
    <name evidence="5" type="ORF">ORY91_001103</name>
    <name evidence="6" type="ORF">V9W64_09135</name>
</gene>
<reference evidence="6" key="2">
    <citation type="submission" date="2024-02" db="EMBL/GenBank/DDBJ databases">
        <title>Neisseria leonii sp. nov.</title>
        <authorList>
            <person name="Boutroux M."/>
            <person name="Favre-Rochex S."/>
            <person name="Gorgette O."/>
            <person name="Touak G."/>
            <person name="Muhle E."/>
            <person name="Chesneau O."/>
            <person name="Clermont D."/>
            <person name="Rahi P."/>
        </authorList>
    </citation>
    <scope>NUCLEOTIDE SEQUENCE</scope>
    <source>
        <strain evidence="6">51.81</strain>
    </source>
</reference>
<evidence type="ECO:0000313" key="5">
    <source>
        <dbReference type="EMBL" id="MDD9327693.1"/>
    </source>
</evidence>
<evidence type="ECO:0000259" key="4">
    <source>
        <dbReference type="Pfam" id="PF22255"/>
    </source>
</evidence>
<feature type="compositionally biased region" description="Basic and acidic residues" evidence="1">
    <location>
        <begin position="330"/>
        <end position="341"/>
    </location>
</feature>
<feature type="domain" description="Baseplate hub protein gp44-like N-terminal" evidence="2">
    <location>
        <begin position="7"/>
        <end position="91"/>
    </location>
</feature>
<dbReference type="InterPro" id="IPR023399">
    <property type="entry name" value="Baseplate-like_2-layer_sand"/>
</dbReference>
<evidence type="ECO:0000313" key="7">
    <source>
        <dbReference type="Proteomes" id="UP001149607"/>
    </source>
</evidence>
<evidence type="ECO:0000313" key="6">
    <source>
        <dbReference type="EMBL" id="WWY02845.1"/>
    </source>
</evidence>
<dbReference type="Pfam" id="PF22255">
    <property type="entry name" value="Gp44-like_2nd"/>
    <property type="match status" value="1"/>
</dbReference>
<dbReference type="Proteomes" id="UP001149607">
    <property type="component" value="Chromosome"/>
</dbReference>
<evidence type="ECO:0000259" key="3">
    <source>
        <dbReference type="Pfam" id="PF21929"/>
    </source>
</evidence>
<dbReference type="AlphaFoldDB" id="A0A9X4E1E8"/>
<proteinExistence type="predicted"/>
<evidence type="ECO:0000259" key="2">
    <source>
        <dbReference type="Pfam" id="PF21683"/>
    </source>
</evidence>
<reference evidence="5" key="1">
    <citation type="submission" date="2022-10" db="EMBL/GenBank/DDBJ databases">
        <authorList>
            <person name="Boutroux M."/>
        </authorList>
    </citation>
    <scope>NUCLEOTIDE SEQUENCE</scope>
    <source>
        <strain evidence="5">51.81</strain>
    </source>
</reference>
<dbReference type="Pfam" id="PF21929">
    <property type="entry name" value="GpP_4th"/>
    <property type="match status" value="1"/>
</dbReference>
<dbReference type="EMBL" id="JAPQFL010000002">
    <property type="protein sequence ID" value="MDD9327693.1"/>
    <property type="molecule type" value="Genomic_DNA"/>
</dbReference>
<dbReference type="InterPro" id="IPR026276">
    <property type="entry name" value="Baseplate_GpP"/>
</dbReference>
<organism evidence="5">
    <name type="scientific">Neisseria leonii</name>
    <dbReference type="NCBI Taxonomy" id="2995413"/>
    <lineage>
        <taxon>Bacteria</taxon>
        <taxon>Pseudomonadati</taxon>
        <taxon>Pseudomonadota</taxon>
        <taxon>Betaproteobacteria</taxon>
        <taxon>Neisseriales</taxon>
        <taxon>Neisseriaceae</taxon>
        <taxon>Neisseria</taxon>
    </lineage>
</organism>
<dbReference type="Gene3D" id="3.55.50.10">
    <property type="entry name" value="Baseplate protein-like domains"/>
    <property type="match status" value="1"/>
</dbReference>
<keyword evidence="7" id="KW-1185">Reference proteome</keyword>
<dbReference type="Gene3D" id="2.30.300.10">
    <property type="entry name" value="Baseplate protein-like domain - beta roll fold"/>
    <property type="match status" value="1"/>
</dbReference>
<evidence type="ECO:0000256" key="1">
    <source>
        <dbReference type="SAM" id="MobiDB-lite"/>
    </source>
</evidence>
<feature type="domain" description="Baseplate hub protein gp44/GpP-like C-terminal" evidence="3">
    <location>
        <begin position="251"/>
        <end position="331"/>
    </location>
</feature>
<dbReference type="SUPFAM" id="SSF69279">
    <property type="entry name" value="Phage tail proteins"/>
    <property type="match status" value="2"/>
</dbReference>
<dbReference type="InterPro" id="IPR049354">
    <property type="entry name" value="GpP-like_N"/>
</dbReference>
<dbReference type="InterPro" id="IPR053981">
    <property type="entry name" value="Gp44/GpP-like_2nd"/>
</dbReference>
<protein>
    <recommendedName>
        <fullName evidence="8">Phage tail protein</fullName>
    </recommendedName>
</protein>
<feature type="region of interest" description="Disordered" evidence="1">
    <location>
        <begin position="330"/>
        <end position="349"/>
    </location>
</feature>
<dbReference type="InterPro" id="IPR053982">
    <property type="entry name" value="Gp44/GpP-like_C"/>
</dbReference>
<dbReference type="EMBL" id="CP146598">
    <property type="protein sequence ID" value="WWY02845.1"/>
    <property type="molecule type" value="Genomic_DNA"/>
</dbReference>